<dbReference type="AlphaFoldDB" id="A0A2T6ZJY5"/>
<dbReference type="OrthoDB" id="2910287at2759"/>
<sequence>MQAKIFLSSLLATFLAVGVIATPTGAVARDIGSSHSLDGIATPFKDVATDVGAKKPLPNGLIITPKAGDVPVVSTSVKARDLESLEKRTRGCLFVSANSNFGGNSAYLCPLATNGGCTSWSTYWKSNISSFGPDPGTTCQIYTSTDCSSGGSGAFGYPGYGDLGTWNDNMGSFRCWW</sequence>
<keyword evidence="3" id="KW-1185">Reference proteome</keyword>
<dbReference type="Gene3D" id="2.60.20.10">
    <property type="entry name" value="Crystallins"/>
    <property type="match status" value="1"/>
</dbReference>
<accession>A0A2T6ZJY5</accession>
<evidence type="ECO:0000313" key="2">
    <source>
        <dbReference type="EMBL" id="PUU75800.1"/>
    </source>
</evidence>
<evidence type="ECO:0000256" key="1">
    <source>
        <dbReference type="SAM" id="SignalP"/>
    </source>
</evidence>
<dbReference type="Proteomes" id="UP000244722">
    <property type="component" value="Unassembled WGS sequence"/>
</dbReference>
<proteinExistence type="predicted"/>
<gene>
    <name evidence="2" type="ORF">B9Z19DRAFT_1152300</name>
</gene>
<evidence type="ECO:0008006" key="4">
    <source>
        <dbReference type="Google" id="ProtNLM"/>
    </source>
</evidence>
<evidence type="ECO:0000313" key="3">
    <source>
        <dbReference type="Proteomes" id="UP000244722"/>
    </source>
</evidence>
<keyword evidence="1" id="KW-0732">Signal</keyword>
<organism evidence="2 3">
    <name type="scientific">Tuber borchii</name>
    <name type="common">White truffle</name>
    <dbReference type="NCBI Taxonomy" id="42251"/>
    <lineage>
        <taxon>Eukaryota</taxon>
        <taxon>Fungi</taxon>
        <taxon>Dikarya</taxon>
        <taxon>Ascomycota</taxon>
        <taxon>Pezizomycotina</taxon>
        <taxon>Pezizomycetes</taxon>
        <taxon>Pezizales</taxon>
        <taxon>Tuberaceae</taxon>
        <taxon>Tuber</taxon>
    </lineage>
</organism>
<dbReference type="EMBL" id="NESQ01000214">
    <property type="protein sequence ID" value="PUU75800.1"/>
    <property type="molecule type" value="Genomic_DNA"/>
</dbReference>
<name>A0A2T6ZJY5_TUBBO</name>
<feature type="signal peptide" evidence="1">
    <location>
        <begin position="1"/>
        <end position="21"/>
    </location>
</feature>
<feature type="chain" id="PRO_5015587813" description="Secreted protein" evidence="1">
    <location>
        <begin position="22"/>
        <end position="177"/>
    </location>
</feature>
<reference evidence="2 3" key="1">
    <citation type="submission" date="2017-04" db="EMBL/GenBank/DDBJ databases">
        <title>Draft genome sequence of Tuber borchii Vittad., a whitish edible truffle.</title>
        <authorList>
            <consortium name="DOE Joint Genome Institute"/>
            <person name="Murat C."/>
            <person name="Kuo A."/>
            <person name="Barry K.W."/>
            <person name="Clum A."/>
            <person name="Dockter R.B."/>
            <person name="Fauchery L."/>
            <person name="Iotti M."/>
            <person name="Kohler A."/>
            <person name="Labutti K."/>
            <person name="Lindquist E.A."/>
            <person name="Lipzen A."/>
            <person name="Ohm R.A."/>
            <person name="Wang M."/>
            <person name="Grigoriev I.V."/>
            <person name="Zambonelli A."/>
            <person name="Martin F.M."/>
        </authorList>
    </citation>
    <scope>NUCLEOTIDE SEQUENCE [LARGE SCALE GENOMIC DNA]</scope>
    <source>
        <strain evidence="2 3">Tbo3840</strain>
    </source>
</reference>
<protein>
    <recommendedName>
        <fullName evidence="4">Secreted protein</fullName>
    </recommendedName>
</protein>
<comment type="caution">
    <text evidence="2">The sequence shown here is derived from an EMBL/GenBank/DDBJ whole genome shotgun (WGS) entry which is preliminary data.</text>
</comment>